<evidence type="ECO:0000256" key="1">
    <source>
        <dbReference type="SAM" id="Phobius"/>
    </source>
</evidence>
<protein>
    <submittedName>
        <fullName evidence="2">Uncharacterized protein</fullName>
    </submittedName>
</protein>
<organism evidence="2 3">
    <name type="scientific">Hungatella hathewayi WAL-18680</name>
    <dbReference type="NCBI Taxonomy" id="742737"/>
    <lineage>
        <taxon>Bacteria</taxon>
        <taxon>Bacillati</taxon>
        <taxon>Bacillota</taxon>
        <taxon>Clostridia</taxon>
        <taxon>Lachnospirales</taxon>
        <taxon>Lachnospiraceae</taxon>
        <taxon>Hungatella</taxon>
    </lineage>
</organism>
<dbReference type="HOGENOM" id="CLU_216842_0_0_9"/>
<dbReference type="PATRIC" id="fig|742737.3.peg.2630"/>
<gene>
    <name evidence="2" type="ORF">HMPREF9473_02621</name>
</gene>
<evidence type="ECO:0000313" key="3">
    <source>
        <dbReference type="Proteomes" id="UP000005384"/>
    </source>
</evidence>
<comment type="caution">
    <text evidence="2">The sequence shown here is derived from an EMBL/GenBank/DDBJ whole genome shotgun (WGS) entry which is preliminary data.</text>
</comment>
<reference evidence="2 3" key="1">
    <citation type="submission" date="2011-08" db="EMBL/GenBank/DDBJ databases">
        <title>The Genome Sequence of Clostridium hathewayi WAL-18680.</title>
        <authorList>
            <consortium name="The Broad Institute Genome Sequencing Platform"/>
            <person name="Earl A."/>
            <person name="Ward D."/>
            <person name="Feldgarden M."/>
            <person name="Gevers D."/>
            <person name="Finegold S.M."/>
            <person name="Summanen P.H."/>
            <person name="Molitoris D.R."/>
            <person name="Song M."/>
            <person name="Daigneault M."/>
            <person name="Allen-Vercoe E."/>
            <person name="Young S.K."/>
            <person name="Zeng Q."/>
            <person name="Gargeya S."/>
            <person name="Fitzgerald M."/>
            <person name="Haas B."/>
            <person name="Abouelleil A."/>
            <person name="Alvarado L."/>
            <person name="Arachchi H.M."/>
            <person name="Berlin A."/>
            <person name="Brown A."/>
            <person name="Chapman S.B."/>
            <person name="Chen Z."/>
            <person name="Dunbar C."/>
            <person name="Freedman E."/>
            <person name="Gearin G."/>
            <person name="Gellesch M."/>
            <person name="Goldberg J."/>
            <person name="Griggs A."/>
            <person name="Gujja S."/>
            <person name="Heiman D."/>
            <person name="Howarth C."/>
            <person name="Larson L."/>
            <person name="Lui A."/>
            <person name="MacDonald P.J.P."/>
            <person name="Montmayeur A."/>
            <person name="Murphy C."/>
            <person name="Neiman D."/>
            <person name="Pearson M."/>
            <person name="Priest M."/>
            <person name="Roberts A."/>
            <person name="Saif S."/>
            <person name="Shea T."/>
            <person name="Shenoy N."/>
            <person name="Sisk P."/>
            <person name="Stolte C."/>
            <person name="Sykes S."/>
            <person name="Wortman J."/>
            <person name="Nusbaum C."/>
            <person name="Birren B."/>
        </authorList>
    </citation>
    <scope>NUCLEOTIDE SEQUENCE [LARGE SCALE GENOMIC DNA]</scope>
    <source>
        <strain evidence="2 3">WAL-18680</strain>
    </source>
</reference>
<dbReference type="AlphaFoldDB" id="G5IGJ3"/>
<proteinExistence type="predicted"/>
<keyword evidence="1" id="KW-0472">Membrane</keyword>
<keyword evidence="1" id="KW-0812">Transmembrane</keyword>
<accession>G5IGJ3</accession>
<evidence type="ECO:0000313" key="2">
    <source>
        <dbReference type="EMBL" id="EHI59395.1"/>
    </source>
</evidence>
<dbReference type="EMBL" id="ADLN01000059">
    <property type="protein sequence ID" value="EHI59395.1"/>
    <property type="molecule type" value="Genomic_DNA"/>
</dbReference>
<sequence length="47" mass="5404">MQIFSLFIFAVYAVIGGISTLYLLFSMPAVILWKCYRKIKFHTALTS</sequence>
<name>G5IGJ3_9FIRM</name>
<keyword evidence="3" id="KW-1185">Reference proteome</keyword>
<dbReference type="Proteomes" id="UP000005384">
    <property type="component" value="Unassembled WGS sequence"/>
</dbReference>
<feature type="transmembrane region" description="Helical" evidence="1">
    <location>
        <begin position="6"/>
        <end position="33"/>
    </location>
</feature>
<dbReference type="RefSeq" id="WP_006780600.1">
    <property type="nucleotide sequence ID" value="NZ_CP040506.1"/>
</dbReference>
<keyword evidence="1" id="KW-1133">Transmembrane helix</keyword>